<gene>
    <name evidence="7" type="ORF">I5803_20855</name>
</gene>
<evidence type="ECO:0000256" key="3">
    <source>
        <dbReference type="ARBA" id="ARBA00022475"/>
    </source>
</evidence>
<dbReference type="GO" id="GO:0005524">
    <property type="term" value="F:ATP binding"/>
    <property type="evidence" value="ECO:0007669"/>
    <property type="project" value="UniProtKB-KW"/>
</dbReference>
<dbReference type="InterPro" id="IPR003593">
    <property type="entry name" value="AAA+_ATPase"/>
</dbReference>
<evidence type="ECO:0000256" key="1">
    <source>
        <dbReference type="ARBA" id="ARBA00005417"/>
    </source>
</evidence>
<dbReference type="GO" id="GO:0016887">
    <property type="term" value="F:ATP hydrolysis activity"/>
    <property type="evidence" value="ECO:0007669"/>
    <property type="project" value="InterPro"/>
</dbReference>
<dbReference type="CDD" id="cd03293">
    <property type="entry name" value="ABC_NrtD_SsuB_transporters"/>
    <property type="match status" value="1"/>
</dbReference>
<dbReference type="PROSITE" id="PS00211">
    <property type="entry name" value="ABC_TRANSPORTER_1"/>
    <property type="match status" value="1"/>
</dbReference>
<keyword evidence="5 7" id="KW-0067">ATP-binding</keyword>
<dbReference type="EMBL" id="JADWYS010000001">
    <property type="protein sequence ID" value="MBG9390493.1"/>
    <property type="molecule type" value="Genomic_DNA"/>
</dbReference>
<dbReference type="InterPro" id="IPR017871">
    <property type="entry name" value="ABC_transporter-like_CS"/>
</dbReference>
<dbReference type="InterPro" id="IPR050166">
    <property type="entry name" value="ABC_transporter_ATP-bind"/>
</dbReference>
<evidence type="ECO:0000313" key="8">
    <source>
        <dbReference type="Proteomes" id="UP000651050"/>
    </source>
</evidence>
<dbReference type="PANTHER" id="PTHR42788">
    <property type="entry name" value="TAURINE IMPORT ATP-BINDING PROTEIN-RELATED"/>
    <property type="match status" value="1"/>
</dbReference>
<evidence type="ECO:0000256" key="4">
    <source>
        <dbReference type="ARBA" id="ARBA00022741"/>
    </source>
</evidence>
<evidence type="ECO:0000313" key="7">
    <source>
        <dbReference type="EMBL" id="MBG9390493.1"/>
    </source>
</evidence>
<protein>
    <submittedName>
        <fullName evidence="7">ABC transporter ATP-binding protein</fullName>
    </submittedName>
</protein>
<dbReference type="PANTHER" id="PTHR42788:SF13">
    <property type="entry name" value="ALIPHATIC SULFONATES IMPORT ATP-BINDING PROTEIN SSUB"/>
    <property type="match status" value="1"/>
</dbReference>
<reference evidence="7" key="1">
    <citation type="submission" date="2020-11" db="EMBL/GenBank/DDBJ databases">
        <title>Bacterial whole genome sequence for Caenimonas sp. DR4.4.</title>
        <authorList>
            <person name="Le V."/>
            <person name="Ko S.-R."/>
            <person name="Ahn C.-Y."/>
            <person name="Oh H.-M."/>
        </authorList>
    </citation>
    <scope>NUCLEOTIDE SEQUENCE</scope>
    <source>
        <strain evidence="7">DR4.4</strain>
    </source>
</reference>
<accession>A0A931H8I5</accession>
<evidence type="ECO:0000259" key="6">
    <source>
        <dbReference type="PROSITE" id="PS50893"/>
    </source>
</evidence>
<comment type="similarity">
    <text evidence="1">Belongs to the ABC transporter superfamily.</text>
</comment>
<name>A0A931H8I5_9BURK</name>
<keyword evidence="8" id="KW-1185">Reference proteome</keyword>
<feature type="domain" description="ABC transporter" evidence="6">
    <location>
        <begin position="23"/>
        <end position="252"/>
    </location>
</feature>
<evidence type="ECO:0000256" key="5">
    <source>
        <dbReference type="ARBA" id="ARBA00022840"/>
    </source>
</evidence>
<proteinExistence type="inferred from homology"/>
<dbReference type="Pfam" id="PF00005">
    <property type="entry name" value="ABC_tran"/>
    <property type="match status" value="1"/>
</dbReference>
<keyword evidence="4" id="KW-0547">Nucleotide-binding</keyword>
<keyword evidence="2" id="KW-0813">Transport</keyword>
<dbReference type="SMART" id="SM00382">
    <property type="entry name" value="AAA"/>
    <property type="match status" value="1"/>
</dbReference>
<keyword evidence="3" id="KW-0472">Membrane</keyword>
<dbReference type="PROSITE" id="PS50893">
    <property type="entry name" value="ABC_TRANSPORTER_2"/>
    <property type="match status" value="1"/>
</dbReference>
<dbReference type="AlphaFoldDB" id="A0A931H8I5"/>
<dbReference type="InterPro" id="IPR027417">
    <property type="entry name" value="P-loop_NTPase"/>
</dbReference>
<comment type="caution">
    <text evidence="7">The sequence shown here is derived from an EMBL/GenBank/DDBJ whole genome shotgun (WGS) entry which is preliminary data.</text>
</comment>
<keyword evidence="3" id="KW-1003">Cell membrane</keyword>
<dbReference type="SUPFAM" id="SSF52540">
    <property type="entry name" value="P-loop containing nucleoside triphosphate hydrolases"/>
    <property type="match status" value="1"/>
</dbReference>
<dbReference type="Gene3D" id="3.40.50.300">
    <property type="entry name" value="P-loop containing nucleotide triphosphate hydrolases"/>
    <property type="match status" value="1"/>
</dbReference>
<sequence length="279" mass="30862">MSDVHSFDRAAAVPLAPPAPWHVRMRGLGKDFVAGGATVAALQGVDLTILKGQFCCIVGPSGCGKTTLLRIVAGLETHTAGELEIAHFERSKPLHSMVFQDQSVFPWMSVERNVEYGLRMRGVPATQRRDIVSHYIDKVGLGAFRHAYPHQLSGGMKQRVSIARAFANDPEILLMDEPFAALDEQNKAILQEELLRIWEESRKTVLFITHSIDEALVLSDRALIMTARPGRLKADVPVTLQRPRGAYEIRASEGYGELSRTLWSALREEVQGATREVAP</sequence>
<organism evidence="7 8">
    <name type="scientific">Caenimonas aquaedulcis</name>
    <dbReference type="NCBI Taxonomy" id="2793270"/>
    <lineage>
        <taxon>Bacteria</taxon>
        <taxon>Pseudomonadati</taxon>
        <taxon>Pseudomonadota</taxon>
        <taxon>Betaproteobacteria</taxon>
        <taxon>Burkholderiales</taxon>
        <taxon>Comamonadaceae</taxon>
        <taxon>Caenimonas</taxon>
    </lineage>
</organism>
<dbReference type="Proteomes" id="UP000651050">
    <property type="component" value="Unassembled WGS sequence"/>
</dbReference>
<dbReference type="InterPro" id="IPR003439">
    <property type="entry name" value="ABC_transporter-like_ATP-bd"/>
</dbReference>
<evidence type="ECO:0000256" key="2">
    <source>
        <dbReference type="ARBA" id="ARBA00022448"/>
    </source>
</evidence>